<dbReference type="Proteomes" id="UP000826656">
    <property type="component" value="Unassembled WGS sequence"/>
</dbReference>
<keyword evidence="1" id="KW-0862">Zinc</keyword>
<dbReference type="Pfam" id="PF08284">
    <property type="entry name" value="RVP_2"/>
    <property type="match status" value="1"/>
</dbReference>
<sequence length="650" mass="73825">MLIGDMDISRLMVYVQQVEEEKMRDREEFKNKRAKTGNESGQQKSNANWSSFQQKQKGPTPSSASAPVPKNKYEYNSQNFRAKPAYSRGSMAQWGSKPPACVKCGRNHSGTCHEGSTGCFMCGQNGYFMRECPKNKQGNSNRGNKAQSSLVAPLDRAAPRGATSGTGGGTNHLYAINSRQETSLSFVTPYVATNFDVIPEQLSEPFSVSTPVDPRTSLSFVTPYVATNFDVIPEQLSEPFSVSTPVVELDMVYFDVILGMDWLHACYALVDSRTRVVKFQFPNEPVLEWKNTHPISILPYRMAPSELKELKEQLKYLLDKGFIRPSVSPWGAPVLFVRKKDGPLRICIDYHQLNKVTIKNKYPLSRIDDLFDQVQAFRTRYGHYEFLVMSFGLTNAPATFMYLMNRVFKPYLDMFVIVVIDDILIYLKNEEDHASDLRIILQTLKDRELYAKFSKYTQKIEAVQNWPRPTSPTDIRIFLGLAGYYIRFVEGFSSISSPLTKLTHKTVKFQWSETCEKSFLELKKRLTTAPVLTLPEDVFTDHKSLQLSMGSTTHVEEEKKELAKEVHRLARLAVRLMDSIEGGVVVMNGSESSLVSEVKYKKDQDPLLLELKESAHKQKVMAFEQRGDTVLSYHSSIQMAPYEALYGRTC</sequence>
<dbReference type="SUPFAM" id="SSF56672">
    <property type="entry name" value="DNA/RNA polymerases"/>
    <property type="match status" value="1"/>
</dbReference>
<feature type="compositionally biased region" description="Polar residues" evidence="2">
    <location>
        <begin position="37"/>
        <end position="65"/>
    </location>
</feature>
<accession>A0ABQ7V2T7</accession>
<dbReference type="Gene3D" id="3.10.10.10">
    <property type="entry name" value="HIV Type 1 Reverse Transcriptase, subunit A, domain 1"/>
    <property type="match status" value="2"/>
</dbReference>
<evidence type="ECO:0000256" key="2">
    <source>
        <dbReference type="SAM" id="MobiDB-lite"/>
    </source>
</evidence>
<proteinExistence type="predicted"/>
<dbReference type="Pfam" id="PF00078">
    <property type="entry name" value="RVT_1"/>
    <property type="match status" value="1"/>
</dbReference>
<comment type="caution">
    <text evidence="4">The sequence shown here is derived from an EMBL/GenBank/DDBJ whole genome shotgun (WGS) entry which is preliminary data.</text>
</comment>
<dbReference type="InterPro" id="IPR000477">
    <property type="entry name" value="RT_dom"/>
</dbReference>
<dbReference type="InterPro" id="IPR043128">
    <property type="entry name" value="Rev_trsase/Diguanyl_cyclase"/>
</dbReference>
<keyword evidence="5" id="KW-1185">Reference proteome</keyword>
<dbReference type="EMBL" id="JAIVGD010000015">
    <property type="protein sequence ID" value="KAH0758385.1"/>
    <property type="molecule type" value="Genomic_DNA"/>
</dbReference>
<name>A0ABQ7V2T7_SOLTU</name>
<reference evidence="4 5" key="1">
    <citation type="journal article" date="2021" name="bioRxiv">
        <title>Chromosome-scale and haplotype-resolved genome assembly of a tetraploid potato cultivar.</title>
        <authorList>
            <person name="Sun H."/>
            <person name="Jiao W.-B."/>
            <person name="Krause K."/>
            <person name="Campoy J.A."/>
            <person name="Goel M."/>
            <person name="Folz-Donahue K."/>
            <person name="Kukat C."/>
            <person name="Huettel B."/>
            <person name="Schneeberger K."/>
        </authorList>
    </citation>
    <scope>NUCLEOTIDE SEQUENCE [LARGE SCALE GENOMIC DNA]</scope>
    <source>
        <strain evidence="4">SolTubOtavaFocal</strain>
        <tissue evidence="4">Leaves</tissue>
    </source>
</reference>
<keyword evidence="1" id="KW-0479">Metal-binding</keyword>
<keyword evidence="1" id="KW-0863">Zinc-finger</keyword>
<dbReference type="PANTHER" id="PTHR24559">
    <property type="entry name" value="TRANSPOSON TY3-I GAG-POL POLYPROTEIN"/>
    <property type="match status" value="1"/>
</dbReference>
<evidence type="ECO:0000256" key="1">
    <source>
        <dbReference type="PROSITE-ProRule" id="PRU00047"/>
    </source>
</evidence>
<dbReference type="PANTHER" id="PTHR24559:SF444">
    <property type="entry name" value="REVERSE TRANSCRIPTASE DOMAIN-CONTAINING PROTEIN"/>
    <property type="match status" value="1"/>
</dbReference>
<dbReference type="PROSITE" id="PS50158">
    <property type="entry name" value="ZF_CCHC"/>
    <property type="match status" value="1"/>
</dbReference>
<gene>
    <name evidence="4" type="ORF">KY290_021878</name>
</gene>
<dbReference type="Gene3D" id="4.10.60.10">
    <property type="entry name" value="Zinc finger, CCHC-type"/>
    <property type="match status" value="1"/>
</dbReference>
<dbReference type="CDD" id="cd01647">
    <property type="entry name" value="RT_LTR"/>
    <property type="match status" value="1"/>
</dbReference>
<feature type="region of interest" description="Disordered" evidence="2">
    <location>
        <begin position="137"/>
        <end position="169"/>
    </location>
</feature>
<dbReference type="InterPro" id="IPR001878">
    <property type="entry name" value="Znf_CCHC"/>
</dbReference>
<dbReference type="InterPro" id="IPR053134">
    <property type="entry name" value="RNA-dir_DNA_polymerase"/>
</dbReference>
<dbReference type="InterPro" id="IPR043502">
    <property type="entry name" value="DNA/RNA_pol_sf"/>
</dbReference>
<feature type="domain" description="CCHC-type" evidence="3">
    <location>
        <begin position="119"/>
        <end position="134"/>
    </location>
</feature>
<evidence type="ECO:0000259" key="3">
    <source>
        <dbReference type="PROSITE" id="PS50158"/>
    </source>
</evidence>
<dbReference type="Gene3D" id="3.30.70.270">
    <property type="match status" value="3"/>
</dbReference>
<protein>
    <recommendedName>
        <fullName evidence="3">CCHC-type domain-containing protein</fullName>
    </recommendedName>
</protein>
<organism evidence="4 5">
    <name type="scientific">Solanum tuberosum</name>
    <name type="common">Potato</name>
    <dbReference type="NCBI Taxonomy" id="4113"/>
    <lineage>
        <taxon>Eukaryota</taxon>
        <taxon>Viridiplantae</taxon>
        <taxon>Streptophyta</taxon>
        <taxon>Embryophyta</taxon>
        <taxon>Tracheophyta</taxon>
        <taxon>Spermatophyta</taxon>
        <taxon>Magnoliopsida</taxon>
        <taxon>eudicotyledons</taxon>
        <taxon>Gunneridae</taxon>
        <taxon>Pentapetalae</taxon>
        <taxon>asterids</taxon>
        <taxon>lamiids</taxon>
        <taxon>Solanales</taxon>
        <taxon>Solanaceae</taxon>
        <taxon>Solanoideae</taxon>
        <taxon>Solaneae</taxon>
        <taxon>Solanum</taxon>
    </lineage>
</organism>
<evidence type="ECO:0000313" key="4">
    <source>
        <dbReference type="EMBL" id="KAH0758385.1"/>
    </source>
</evidence>
<evidence type="ECO:0000313" key="5">
    <source>
        <dbReference type="Proteomes" id="UP000826656"/>
    </source>
</evidence>
<feature type="compositionally biased region" description="Polar residues" evidence="2">
    <location>
        <begin position="137"/>
        <end position="150"/>
    </location>
</feature>
<feature type="region of interest" description="Disordered" evidence="2">
    <location>
        <begin position="20"/>
        <end position="71"/>
    </location>
</feature>
<feature type="compositionally biased region" description="Basic and acidic residues" evidence="2">
    <location>
        <begin position="20"/>
        <end position="31"/>
    </location>
</feature>